<dbReference type="EMBL" id="SJKC01000003">
    <property type="protein sequence ID" value="TCC36437.1"/>
    <property type="molecule type" value="Genomic_DNA"/>
</dbReference>
<dbReference type="AlphaFoldDB" id="A0A4R0ITJ3"/>
<dbReference type="CDD" id="cd03450">
    <property type="entry name" value="NodN"/>
    <property type="match status" value="1"/>
</dbReference>
<feature type="domain" description="MaoC-like" evidence="3">
    <location>
        <begin position="14"/>
        <end position="124"/>
    </location>
</feature>
<dbReference type="InterPro" id="IPR039375">
    <property type="entry name" value="NodN-like"/>
</dbReference>
<organism evidence="4 5">
    <name type="scientific">Kribbella speibonae</name>
    <dbReference type="NCBI Taxonomy" id="1572660"/>
    <lineage>
        <taxon>Bacteria</taxon>
        <taxon>Bacillati</taxon>
        <taxon>Actinomycetota</taxon>
        <taxon>Actinomycetes</taxon>
        <taxon>Propionibacteriales</taxon>
        <taxon>Kribbellaceae</taxon>
        <taxon>Kribbella</taxon>
    </lineage>
</organism>
<dbReference type="RefSeq" id="WP_131498262.1">
    <property type="nucleotide sequence ID" value="NZ_SJKC01000003.1"/>
</dbReference>
<dbReference type="SUPFAM" id="SSF54637">
    <property type="entry name" value="Thioesterase/thiol ester dehydrase-isomerase"/>
    <property type="match status" value="1"/>
</dbReference>
<reference evidence="4 5" key="1">
    <citation type="submission" date="2019-02" db="EMBL/GenBank/DDBJ databases">
        <title>Kribbella capetownensis sp. nov. and Kribbella speibonae sp. nov., isolated from soil.</title>
        <authorList>
            <person name="Curtis S.M."/>
            <person name="Norton I."/>
            <person name="Everest G.J."/>
            <person name="Meyers P.R."/>
        </authorList>
    </citation>
    <scope>NUCLEOTIDE SEQUENCE [LARGE SCALE GENOMIC DNA]</scope>
    <source>
        <strain evidence="4 5">YM55</strain>
    </source>
</reference>
<dbReference type="Gene3D" id="3.10.129.10">
    <property type="entry name" value="Hotdog Thioesterase"/>
    <property type="match status" value="1"/>
</dbReference>
<feature type="region of interest" description="Disordered" evidence="2">
    <location>
        <begin position="140"/>
        <end position="160"/>
    </location>
</feature>
<dbReference type="InterPro" id="IPR002539">
    <property type="entry name" value="MaoC-like_dom"/>
</dbReference>
<gene>
    <name evidence="4" type="ORF">E0H92_27790</name>
</gene>
<evidence type="ECO:0000313" key="4">
    <source>
        <dbReference type="EMBL" id="TCC36437.1"/>
    </source>
</evidence>
<protein>
    <submittedName>
        <fullName evidence="4">MaoC family dehydratase</fullName>
    </submittedName>
</protein>
<dbReference type="PANTHER" id="PTHR42993">
    <property type="entry name" value="MAOC-LIKE DEHYDRATASE DOMAIN-CONTAINING PROTEIN"/>
    <property type="match status" value="1"/>
</dbReference>
<proteinExistence type="inferred from homology"/>
<evidence type="ECO:0000256" key="2">
    <source>
        <dbReference type="SAM" id="MobiDB-lite"/>
    </source>
</evidence>
<evidence type="ECO:0000259" key="3">
    <source>
        <dbReference type="Pfam" id="PF01575"/>
    </source>
</evidence>
<dbReference type="InterPro" id="IPR029069">
    <property type="entry name" value="HotDog_dom_sf"/>
</dbReference>
<dbReference type="PANTHER" id="PTHR42993:SF1">
    <property type="entry name" value="MAOC-LIKE DEHYDRATASE DOMAIN-CONTAINING PROTEIN"/>
    <property type="match status" value="1"/>
</dbReference>
<evidence type="ECO:0000256" key="1">
    <source>
        <dbReference type="ARBA" id="ARBA00005254"/>
    </source>
</evidence>
<sequence length="160" mass="17692">MTSGDPIARLREAIGIGRGPSPWRTVTQEEINTFADLSGDHYWIHVDPERAKRESPFGTTIAHGNLTLSMIDALVEAIENGEVFDDADVEVGVNMGWNRVRFPSPVPVGSRIRATAELVSVEEKGNGWWELVDRVTVETEGSEKPASVAEKVGRLQLRRQ</sequence>
<dbReference type="Proteomes" id="UP000294225">
    <property type="component" value="Unassembled WGS sequence"/>
</dbReference>
<comment type="caution">
    <text evidence="4">The sequence shown here is derived from an EMBL/GenBank/DDBJ whole genome shotgun (WGS) entry which is preliminary data.</text>
</comment>
<dbReference type="Pfam" id="PF01575">
    <property type="entry name" value="MaoC_dehydratas"/>
    <property type="match status" value="1"/>
</dbReference>
<comment type="similarity">
    <text evidence="1">Belongs to the enoyl-CoA hydratase/isomerase family.</text>
</comment>
<evidence type="ECO:0000313" key="5">
    <source>
        <dbReference type="Proteomes" id="UP000294225"/>
    </source>
</evidence>
<name>A0A4R0ITJ3_9ACTN</name>
<accession>A0A4R0ITJ3</accession>